<dbReference type="InterPro" id="IPR005814">
    <property type="entry name" value="Aminotrans_3"/>
</dbReference>
<comment type="similarity">
    <text evidence="3">Belongs to the class-III pyridoxal-phosphate-dependent aminotransferase family.</text>
</comment>
<dbReference type="InterPro" id="IPR015422">
    <property type="entry name" value="PyrdxlP-dep_Trfase_small"/>
</dbReference>
<dbReference type="InterPro" id="IPR015421">
    <property type="entry name" value="PyrdxlP-dep_Trfase_major"/>
</dbReference>
<evidence type="ECO:0000256" key="3">
    <source>
        <dbReference type="RuleBase" id="RU003560"/>
    </source>
</evidence>
<dbReference type="GO" id="GO:0016740">
    <property type="term" value="F:transferase activity"/>
    <property type="evidence" value="ECO:0007669"/>
    <property type="project" value="UniProtKB-KW"/>
</dbReference>
<dbReference type="EMBL" id="JBBWRZ010000001">
    <property type="protein sequence ID" value="KAK8246219.1"/>
    <property type="molecule type" value="Genomic_DNA"/>
</dbReference>
<dbReference type="Gene3D" id="3.40.640.10">
    <property type="entry name" value="Type I PLP-dependent aspartate aminotransferase-like (Major domain)"/>
    <property type="match status" value="1"/>
</dbReference>
<keyword evidence="2 3" id="KW-0663">Pyridoxal phosphate</keyword>
<dbReference type="Gene3D" id="3.90.1150.10">
    <property type="entry name" value="Aspartate Aminotransferase, domain 1"/>
    <property type="match status" value="1"/>
</dbReference>
<proteinExistence type="inferred from homology"/>
<comment type="cofactor">
    <cofactor evidence="1">
        <name>pyridoxal 5'-phosphate</name>
        <dbReference type="ChEBI" id="CHEBI:597326"/>
    </cofactor>
</comment>
<name>A0ABR1Z1H6_9PEZI</name>
<organism evidence="4 5">
    <name type="scientific">Phyllosticta capitalensis</name>
    <dbReference type="NCBI Taxonomy" id="121624"/>
    <lineage>
        <taxon>Eukaryota</taxon>
        <taxon>Fungi</taxon>
        <taxon>Dikarya</taxon>
        <taxon>Ascomycota</taxon>
        <taxon>Pezizomycotina</taxon>
        <taxon>Dothideomycetes</taxon>
        <taxon>Dothideomycetes incertae sedis</taxon>
        <taxon>Botryosphaeriales</taxon>
        <taxon>Phyllostictaceae</taxon>
        <taxon>Phyllosticta</taxon>
    </lineage>
</organism>
<evidence type="ECO:0000256" key="2">
    <source>
        <dbReference type="ARBA" id="ARBA00022898"/>
    </source>
</evidence>
<dbReference type="PANTHER" id="PTHR43713:SF3">
    <property type="entry name" value="GLUTAMATE-1-SEMIALDEHYDE 2,1-AMINOMUTASE 1, CHLOROPLASTIC-RELATED"/>
    <property type="match status" value="1"/>
</dbReference>
<evidence type="ECO:0000313" key="4">
    <source>
        <dbReference type="EMBL" id="KAK8246219.1"/>
    </source>
</evidence>
<dbReference type="InterPro" id="IPR015424">
    <property type="entry name" value="PyrdxlP-dep_Trfase"/>
</dbReference>
<accession>A0ABR1Z1H6</accession>
<keyword evidence="4" id="KW-0808">Transferase</keyword>
<evidence type="ECO:0000256" key="1">
    <source>
        <dbReference type="ARBA" id="ARBA00001933"/>
    </source>
</evidence>
<gene>
    <name evidence="4" type="ORF">HDK90DRAFT_500546</name>
</gene>
<evidence type="ECO:0000313" key="5">
    <source>
        <dbReference type="Proteomes" id="UP001492380"/>
    </source>
</evidence>
<dbReference type="SUPFAM" id="SSF53383">
    <property type="entry name" value="PLP-dependent transferases"/>
    <property type="match status" value="1"/>
</dbReference>
<dbReference type="Proteomes" id="UP001492380">
    <property type="component" value="Unassembled WGS sequence"/>
</dbReference>
<comment type="caution">
    <text evidence="4">The sequence shown here is derived from an EMBL/GenBank/DDBJ whole genome shotgun (WGS) entry which is preliminary data.</text>
</comment>
<keyword evidence="5" id="KW-1185">Reference proteome</keyword>
<protein>
    <submittedName>
        <fullName evidence="4">Pyridoxal phosphate-dependent transferase</fullName>
    </submittedName>
</protein>
<sequence length="433" mass="46540">MDSKSQAAAALEAAQARFMARNPNSKRIHDDAVQSLPGGNTRSVLHTAPFPVVMKSGKGCHVVDEDGHEYVDLVGEFTAGLYGHSQPVITSTLQKTIADVGFSLGACTKQEVEYAKLLCQRFGLQRVRFCNSGTEANLHALAAARAFTGRRKVVVFEGGYHGAVLSFGHGVAANNVDKADWVVARYNDIESARKAVEETPDVAAVLLEGMQGAGGCIPASPDFLLAVQRAAAKVGALFIIDEVMTSRLSPGGLQSMMGLSPDLTTLGKYLGGCLAFGAFGGRQDVMSVYDPREAGALAHSGTFNNNTLAMHAGFAGLSRVYTPEASTALTQIGVELLARLRSVTHGTKATFTGVGSVMSLHVTDSGIRDLTRADVEEREDIKDLFWFEMLESGFWITRRGMLALILDTPQEEQDRFVDTVSAFVERYRELLTV</sequence>
<dbReference type="Pfam" id="PF00202">
    <property type="entry name" value="Aminotran_3"/>
    <property type="match status" value="1"/>
</dbReference>
<reference evidence="4 5" key="1">
    <citation type="submission" date="2024-04" db="EMBL/GenBank/DDBJ databases">
        <title>Phyllosticta paracitricarpa is synonymous to the EU quarantine fungus P. citricarpa based on phylogenomic analyses.</title>
        <authorList>
            <consortium name="Lawrence Berkeley National Laboratory"/>
            <person name="Van Ingen-Buijs V.A."/>
            <person name="Van Westerhoven A.C."/>
            <person name="Haridas S."/>
            <person name="Skiadas P."/>
            <person name="Martin F."/>
            <person name="Groenewald J.Z."/>
            <person name="Crous P.W."/>
            <person name="Seidl M.F."/>
        </authorList>
    </citation>
    <scope>NUCLEOTIDE SEQUENCE [LARGE SCALE GENOMIC DNA]</scope>
    <source>
        <strain evidence="4 5">CBS 123374</strain>
    </source>
</reference>
<dbReference type="PANTHER" id="PTHR43713">
    <property type="entry name" value="GLUTAMATE-1-SEMIALDEHYDE 2,1-AMINOMUTASE"/>
    <property type="match status" value="1"/>
</dbReference>